<dbReference type="PROSITE" id="PS50093">
    <property type="entry name" value="PKD"/>
    <property type="match status" value="2"/>
</dbReference>
<dbReference type="AlphaFoldDB" id="A0A6N9Q3R0"/>
<gene>
    <name evidence="3" type="ORF">ERL59_10600</name>
</gene>
<dbReference type="CDD" id="cd00146">
    <property type="entry name" value="PKD"/>
    <property type="match status" value="2"/>
</dbReference>
<dbReference type="SUPFAM" id="SSF89260">
    <property type="entry name" value="Collagen-binding domain"/>
    <property type="match status" value="2"/>
</dbReference>
<proteinExistence type="predicted"/>
<accession>A0A6N9Q3R0</accession>
<dbReference type="SUPFAM" id="SSF49299">
    <property type="entry name" value="PKD domain"/>
    <property type="match status" value="2"/>
</dbReference>
<dbReference type="EMBL" id="SIJB01000024">
    <property type="protein sequence ID" value="NBI29410.1"/>
    <property type="molecule type" value="Genomic_DNA"/>
</dbReference>
<dbReference type="InterPro" id="IPR035986">
    <property type="entry name" value="PKD_dom_sf"/>
</dbReference>
<protein>
    <submittedName>
        <fullName evidence="3">PKD domain-containing protein</fullName>
    </submittedName>
</protein>
<dbReference type="InterPro" id="IPR000601">
    <property type="entry name" value="PKD_dom"/>
</dbReference>
<dbReference type="Pfam" id="PF18911">
    <property type="entry name" value="PKD_4"/>
    <property type="match status" value="2"/>
</dbReference>
<evidence type="ECO:0000313" key="3">
    <source>
        <dbReference type="EMBL" id="NBI29410.1"/>
    </source>
</evidence>
<dbReference type="SMART" id="SM00089">
    <property type="entry name" value="PKD"/>
    <property type="match status" value="2"/>
</dbReference>
<dbReference type="Proteomes" id="UP000448943">
    <property type="component" value="Unassembled WGS sequence"/>
</dbReference>
<dbReference type="InterPro" id="IPR041379">
    <property type="entry name" value="ColG_subdomain"/>
</dbReference>
<comment type="caution">
    <text evidence="3">The sequence shown here is derived from an EMBL/GenBank/DDBJ whole genome shotgun (WGS) entry which is preliminary data.</text>
</comment>
<dbReference type="InterPro" id="IPR022409">
    <property type="entry name" value="PKD/Chitinase_dom"/>
</dbReference>
<dbReference type="InterPro" id="IPR013783">
    <property type="entry name" value="Ig-like_fold"/>
</dbReference>
<dbReference type="InterPro" id="IPR002169">
    <property type="entry name" value="Peptidase_M9A/M9B"/>
</dbReference>
<feature type="domain" description="PKD" evidence="2">
    <location>
        <begin position="765"/>
        <end position="851"/>
    </location>
</feature>
<sequence length="1144" mass="128557">MMTKFKIRRYFMKLLKKHLSKTTILILILCLFIPGVNSFAAEEKKVVKISAITTFSDLERMSNAQLIDFIINDIQNTDEDITDFRAAGADAVSFYSDSNRHQALRDAIIDQSYAWRSSNDAGLVALLDVYSQGFGTAYASNDRSLDYILDLDYATDMAGLLSAVLNNTNVKLGESEGDHRLITEIRYSTEYANPTTNFLYDLGDIFRDYMNNVDYYTDIAVIYSDEEALLKDSQELFLDLIDGINQAVSYFEPGESSAMDYMLEQISSYLFNTNDHWQFAYLTRTLLWYLEDVNWLFGNHQDNNYGHQTLTDARNAQSQWTWKRYYLEYFLHDVYGQDVYGNRVSDPTPDYMDRFLPEEYVFDNGEITIIAGGDISQEKIQRSYWAIKEVQSQFFRLAGTFSAVDGSGNPDDTLTAVVFNNRHEYQANWFFTHSTDGYNSRVGSGGIYYDFAGRFNSYDRVVPTDSALEFEELFRHEFTHYLAGKYLVPGLNGETPLTDYDNDYFTWFSEGIAEHLAGSTRIAVEGRETQFAEIENPPLGRFFTVDEILHPDFEVADFFDYYDYYYAFFDFLTKFNNGEYLYVLNDLIDIITANVNENTRLQNFLDYVDSLSNNTTFNRDFQNHLDDILDAYQRGEYRTVLVPDDYLEDHVERSLETIQNDIANEINLSGVNITTDDTSRFFDTFTLTGTYRGNGTNGQADDVNDMNTIINNALIDLENSNLWSGYSTVTAYFVNHRTVGGDYQFDVVFHGLYTGEGTPPDNIPPVANATATPTTVDVDQSVSFNSDGSSDSDGTIVSYEWNFDDGMTSSLTNPTHTFSTAGTYNVSLTVTDDQGATNTDRVTITVNDVGEPQTEIILDVSGTLDNQNTRDSYVFTAQGSGTTTITLTAPSANDQINWTLTDISTSTRVARGVQNGNVFEGTHDLTPGTEYRVSVSTRDTATIPYSLIVTSESSTTPTNELPIAQMNFPTNVLVNETVNFSSDGSNDPDGIVVSYDWNFGDGNSSTEANPAYSYTATGTYTVRLTVTDDQGDTDTTASIITVGDTTPPDVILDENGTLDSTNTGVYYYFTAEGDGTTTITLTASSATDAITWVLYEANTGVRVDWASQNGNVHERTMNLSPGTLYEISVYTWENLQIDYHLLVE</sequence>
<dbReference type="GO" id="GO:0004222">
    <property type="term" value="F:metalloendopeptidase activity"/>
    <property type="evidence" value="ECO:0007669"/>
    <property type="project" value="InterPro"/>
</dbReference>
<dbReference type="GO" id="GO:0005576">
    <property type="term" value="C:extracellular region"/>
    <property type="evidence" value="ECO:0007669"/>
    <property type="project" value="InterPro"/>
</dbReference>
<name>A0A6N9Q3R0_9BACL</name>
<organism evidence="3 4">
    <name type="scientific">Chengkuizengella marina</name>
    <dbReference type="NCBI Taxonomy" id="2507566"/>
    <lineage>
        <taxon>Bacteria</taxon>
        <taxon>Bacillati</taxon>
        <taxon>Bacillota</taxon>
        <taxon>Bacilli</taxon>
        <taxon>Bacillales</taxon>
        <taxon>Paenibacillaceae</taxon>
        <taxon>Chengkuizengella</taxon>
    </lineage>
</organism>
<evidence type="ECO:0000313" key="4">
    <source>
        <dbReference type="Proteomes" id="UP000448943"/>
    </source>
</evidence>
<dbReference type="Gene3D" id="1.10.390.20">
    <property type="match status" value="1"/>
</dbReference>
<keyword evidence="4" id="KW-1185">Reference proteome</keyword>
<dbReference type="Gene3D" id="3.40.30.160">
    <property type="entry name" value="Collagenase ColT, N-terminal domain"/>
    <property type="match status" value="1"/>
</dbReference>
<dbReference type="GO" id="GO:0008270">
    <property type="term" value="F:zinc ion binding"/>
    <property type="evidence" value="ECO:0007669"/>
    <property type="project" value="InterPro"/>
</dbReference>
<dbReference type="Gene3D" id="3.30.980.50">
    <property type="match status" value="1"/>
</dbReference>
<dbReference type="Gene3D" id="2.60.120.380">
    <property type="match status" value="2"/>
</dbReference>
<evidence type="ECO:0000256" key="1">
    <source>
        <dbReference type="PIRSR" id="PIRSR602169-1"/>
    </source>
</evidence>
<feature type="active site" evidence="1">
    <location>
        <position position="477"/>
    </location>
</feature>
<feature type="domain" description="PKD" evidence="2">
    <location>
        <begin position="961"/>
        <end position="1042"/>
    </location>
</feature>
<reference evidence="3 4" key="1">
    <citation type="submission" date="2019-01" db="EMBL/GenBank/DDBJ databases">
        <title>Chengkuizengella sp. nov., isolated from deep-sea sediment of East Pacific Ocean.</title>
        <authorList>
            <person name="Yang J."/>
            <person name="Lai Q."/>
            <person name="Shao Z."/>
        </authorList>
    </citation>
    <scope>NUCLEOTIDE SEQUENCE [LARGE SCALE GENOMIC DNA]</scope>
    <source>
        <strain evidence="3 4">YPA3-1-1</strain>
    </source>
</reference>
<dbReference type="Pfam" id="PF01752">
    <property type="entry name" value="Peptidase_M9"/>
    <property type="match status" value="1"/>
</dbReference>
<dbReference type="GO" id="GO:0006508">
    <property type="term" value="P:proteolysis"/>
    <property type="evidence" value="ECO:0007669"/>
    <property type="project" value="InterPro"/>
</dbReference>
<dbReference type="Pfam" id="PF18496">
    <property type="entry name" value="ColG_sub"/>
    <property type="match status" value="1"/>
</dbReference>
<evidence type="ECO:0000259" key="2">
    <source>
        <dbReference type="PROSITE" id="PS50093"/>
    </source>
</evidence>
<dbReference type="Gene3D" id="2.60.40.10">
    <property type="entry name" value="Immunoglobulins"/>
    <property type="match status" value="2"/>
</dbReference>